<dbReference type="Gene3D" id="3.20.20.140">
    <property type="entry name" value="Metal-dependent hydrolases"/>
    <property type="match status" value="1"/>
</dbReference>
<feature type="binding site" evidence="4">
    <location>
        <position position="213"/>
    </location>
    <ligand>
        <name>a divalent metal cation</name>
        <dbReference type="ChEBI" id="CHEBI:60240"/>
        <label>1</label>
    </ligand>
</feature>
<reference evidence="5 6" key="1">
    <citation type="submission" date="2016-12" db="EMBL/GenBank/DDBJ databases">
        <authorList>
            <person name="Song W.-J."/>
            <person name="Kurnit D.M."/>
        </authorList>
    </citation>
    <scope>NUCLEOTIDE SEQUENCE [LARGE SCALE GENOMIC DNA]</scope>
    <source>
        <strain evidence="5 6">DSM 11393</strain>
    </source>
</reference>
<evidence type="ECO:0000313" key="6">
    <source>
        <dbReference type="Proteomes" id="UP000186469"/>
    </source>
</evidence>
<dbReference type="PANTHER" id="PTHR46124">
    <property type="entry name" value="D-AMINOACYL-TRNA DEACYLASE"/>
    <property type="match status" value="1"/>
</dbReference>
<evidence type="ECO:0000256" key="2">
    <source>
        <dbReference type="ARBA" id="ARBA00022723"/>
    </source>
</evidence>
<dbReference type="Pfam" id="PF01026">
    <property type="entry name" value="TatD_DNase"/>
    <property type="match status" value="1"/>
</dbReference>
<dbReference type="STRING" id="1121455.SAMN02745728_00320"/>
<dbReference type="GO" id="GO:0005829">
    <property type="term" value="C:cytosol"/>
    <property type="evidence" value="ECO:0007669"/>
    <property type="project" value="TreeGrafter"/>
</dbReference>
<protein>
    <submittedName>
        <fullName evidence="5">TatD DNase family protein</fullName>
    </submittedName>
</protein>
<keyword evidence="2 4" id="KW-0479">Metal-binding</keyword>
<dbReference type="GO" id="GO:0004536">
    <property type="term" value="F:DNA nuclease activity"/>
    <property type="evidence" value="ECO:0007669"/>
    <property type="project" value="InterPro"/>
</dbReference>
<dbReference type="InterPro" id="IPR032466">
    <property type="entry name" value="Metal_Hydrolase"/>
</dbReference>
<keyword evidence="6" id="KW-1185">Reference proteome</keyword>
<proteinExistence type="inferred from homology"/>
<feature type="binding site" evidence="4">
    <location>
        <position position="138"/>
    </location>
    <ligand>
        <name>a divalent metal cation</name>
        <dbReference type="ChEBI" id="CHEBI:60240"/>
        <label>2</label>
    </ligand>
</feature>
<evidence type="ECO:0000256" key="3">
    <source>
        <dbReference type="ARBA" id="ARBA00022801"/>
    </source>
</evidence>
<feature type="binding site" evidence="4">
    <location>
        <position position="163"/>
    </location>
    <ligand>
        <name>a divalent metal cation</name>
        <dbReference type="ChEBI" id="CHEBI:60240"/>
        <label>2</label>
    </ligand>
</feature>
<dbReference type="FunFam" id="3.20.20.140:FF:000005">
    <property type="entry name" value="TatD family hydrolase"/>
    <property type="match status" value="1"/>
</dbReference>
<comment type="similarity">
    <text evidence="1">Belongs to the metallo-dependent hydrolases superfamily. TatD-type hydrolase family.</text>
</comment>
<sequence length="264" mass="30378">MNEQEKIYVGGFDSHAHLDMKEFDGEIIETVQRAKDVGIIGITNVFLSPKAYYAKHKLFENIPEVVFTLGIHPSDAHNINDDTLSEMKKIFLEEPRLKAVGEIGLDYYWKDCPQDIQHKVFKEQLLLAKELNKPVVIHSRDAFEDTVDILLDLGFSQYPLLWHCFGGNIAQAEKLLAQGWDISVPGVFTYPKNIELRETVKHIPLDRLHLESDCPFLAPQKYRGKRNEPAYCFQTAKMVAETLDIDLAELWKRTGKNSQRFFNV</sequence>
<dbReference type="SUPFAM" id="SSF51556">
    <property type="entry name" value="Metallo-dependent hydrolases"/>
    <property type="match status" value="1"/>
</dbReference>
<dbReference type="GO" id="GO:0046872">
    <property type="term" value="F:metal ion binding"/>
    <property type="evidence" value="ECO:0007669"/>
    <property type="project" value="UniProtKB-KW"/>
</dbReference>
<dbReference type="NCBIfam" id="TIGR00010">
    <property type="entry name" value="YchF/TatD family DNA exonuclease"/>
    <property type="match status" value="1"/>
</dbReference>
<dbReference type="RefSeq" id="WP_072695807.1">
    <property type="nucleotide sequence ID" value="NZ_FRDI01000002.1"/>
</dbReference>
<evidence type="ECO:0000313" key="5">
    <source>
        <dbReference type="EMBL" id="SHN51119.1"/>
    </source>
</evidence>
<gene>
    <name evidence="5" type="ORF">SAMN02745728_00320</name>
</gene>
<dbReference type="GO" id="GO:0016788">
    <property type="term" value="F:hydrolase activity, acting on ester bonds"/>
    <property type="evidence" value="ECO:0007669"/>
    <property type="project" value="InterPro"/>
</dbReference>
<dbReference type="InterPro" id="IPR018228">
    <property type="entry name" value="DNase_TatD-rel_CS"/>
</dbReference>
<feature type="binding site" evidence="4">
    <location>
        <position position="17"/>
    </location>
    <ligand>
        <name>a divalent metal cation</name>
        <dbReference type="ChEBI" id="CHEBI:60240"/>
        <label>1</label>
    </ligand>
</feature>
<dbReference type="EMBL" id="FRDI01000002">
    <property type="protein sequence ID" value="SHN51119.1"/>
    <property type="molecule type" value="Genomic_DNA"/>
</dbReference>
<dbReference type="PIRSF" id="PIRSF005902">
    <property type="entry name" value="DNase_TatD"/>
    <property type="match status" value="1"/>
</dbReference>
<dbReference type="CDD" id="cd01310">
    <property type="entry name" value="TatD_DNAse"/>
    <property type="match status" value="1"/>
</dbReference>
<dbReference type="Proteomes" id="UP000186469">
    <property type="component" value="Unassembled WGS sequence"/>
</dbReference>
<accession>A0A1M7RXS7</accession>
<feature type="binding site" evidence="4">
    <location>
        <position position="15"/>
    </location>
    <ligand>
        <name>a divalent metal cation</name>
        <dbReference type="ChEBI" id="CHEBI:60240"/>
        <label>1</label>
    </ligand>
</feature>
<dbReference type="InterPro" id="IPR015991">
    <property type="entry name" value="TatD/YcfH-like"/>
</dbReference>
<dbReference type="PROSITE" id="PS01090">
    <property type="entry name" value="TATD_2"/>
    <property type="match status" value="1"/>
</dbReference>
<keyword evidence="3" id="KW-0378">Hydrolase</keyword>
<dbReference type="PANTHER" id="PTHR46124:SF2">
    <property type="entry name" value="D-AMINOACYL-TRNA DEACYLASE"/>
    <property type="match status" value="1"/>
</dbReference>
<dbReference type="AlphaFoldDB" id="A0A1M7RXS7"/>
<organism evidence="5 6">
    <name type="scientific">Desulfovibrio litoralis DSM 11393</name>
    <dbReference type="NCBI Taxonomy" id="1121455"/>
    <lineage>
        <taxon>Bacteria</taxon>
        <taxon>Pseudomonadati</taxon>
        <taxon>Thermodesulfobacteriota</taxon>
        <taxon>Desulfovibrionia</taxon>
        <taxon>Desulfovibrionales</taxon>
        <taxon>Desulfovibrionaceae</taxon>
        <taxon>Desulfovibrio</taxon>
    </lineage>
</organism>
<evidence type="ECO:0000256" key="4">
    <source>
        <dbReference type="PIRSR" id="PIRSR005902-1"/>
    </source>
</evidence>
<name>A0A1M7RXS7_9BACT</name>
<feature type="binding site" evidence="4">
    <location>
        <position position="102"/>
    </location>
    <ligand>
        <name>a divalent metal cation</name>
        <dbReference type="ChEBI" id="CHEBI:60240"/>
        <label>1</label>
    </ligand>
</feature>
<evidence type="ECO:0000256" key="1">
    <source>
        <dbReference type="ARBA" id="ARBA00009275"/>
    </source>
</evidence>
<dbReference type="InterPro" id="IPR001130">
    <property type="entry name" value="TatD-like"/>
</dbReference>